<keyword evidence="2" id="KW-1185">Reference proteome</keyword>
<gene>
    <name evidence="1" type="ORF">BEL07_02555</name>
</gene>
<dbReference type="EMBL" id="MCHX01000004">
    <property type="protein sequence ID" value="OFJ55311.1"/>
    <property type="molecule type" value="Genomic_DNA"/>
</dbReference>
<accession>A0A1E8QAL7</accession>
<reference evidence="1 2" key="1">
    <citation type="submission" date="2016-09" db="EMBL/GenBank/DDBJ databases">
        <title>genome sequence of Mycobacterium sp. 739 SCH.</title>
        <authorList>
            <person name="Greninger A.L."/>
            <person name="Qin X."/>
            <person name="Jerome K."/>
            <person name="Vora S."/>
            <person name="Quinn K."/>
        </authorList>
    </citation>
    <scope>NUCLEOTIDE SEQUENCE [LARGE SCALE GENOMIC DNA]</scope>
    <source>
        <strain evidence="1 2">SCH</strain>
    </source>
</reference>
<evidence type="ECO:0000313" key="1">
    <source>
        <dbReference type="EMBL" id="OFJ55311.1"/>
    </source>
</evidence>
<protein>
    <submittedName>
        <fullName evidence="1">Uncharacterized protein</fullName>
    </submittedName>
</protein>
<comment type="caution">
    <text evidence="1">The sequence shown here is derived from an EMBL/GenBank/DDBJ whole genome shotgun (WGS) entry which is preliminary data.</text>
</comment>
<dbReference type="Proteomes" id="UP000178953">
    <property type="component" value="Unassembled WGS sequence"/>
</dbReference>
<name>A0A1E8QAL7_9MYCO</name>
<dbReference type="AlphaFoldDB" id="A0A1E8QAL7"/>
<proteinExistence type="predicted"/>
<evidence type="ECO:0000313" key="2">
    <source>
        <dbReference type="Proteomes" id="UP000178953"/>
    </source>
</evidence>
<sequence length="115" mass="12361">MSSPAAEECPMHRCDPVLTATGSSGPLTHARAMRLLLTYFHEQALDGDARPVLEDIGNCDLCMFAVTTQLLHFSASLIWDTPDRQRRQLVALLEQQLVAALDQLAAEGGGDAAVG</sequence>
<organism evidence="1 2">
    <name type="scientific">Mycolicibacterium grossiae</name>
    <dbReference type="NCBI Taxonomy" id="1552759"/>
    <lineage>
        <taxon>Bacteria</taxon>
        <taxon>Bacillati</taxon>
        <taxon>Actinomycetota</taxon>
        <taxon>Actinomycetes</taxon>
        <taxon>Mycobacteriales</taxon>
        <taxon>Mycobacteriaceae</taxon>
        <taxon>Mycolicibacterium</taxon>
    </lineage>
</organism>